<evidence type="ECO:0000313" key="1">
    <source>
        <dbReference type="EMBL" id="KYN21760.1"/>
    </source>
</evidence>
<name>A0A151J9L7_9HYME</name>
<evidence type="ECO:0000313" key="2">
    <source>
        <dbReference type="Proteomes" id="UP000078492"/>
    </source>
</evidence>
<accession>A0A151J9L7</accession>
<reference evidence="1 2" key="1">
    <citation type="submission" date="2015-09" db="EMBL/GenBank/DDBJ databases">
        <title>Trachymyrmex cornetzi WGS genome.</title>
        <authorList>
            <person name="Nygaard S."/>
            <person name="Hu H."/>
            <person name="Boomsma J."/>
            <person name="Zhang G."/>
        </authorList>
    </citation>
    <scope>NUCLEOTIDE SEQUENCE [LARGE SCALE GENOMIC DNA]</scope>
    <source>
        <strain evidence="1">Tcor2-1</strain>
        <tissue evidence="1">Whole body</tissue>
    </source>
</reference>
<proteinExistence type="predicted"/>
<protein>
    <submittedName>
        <fullName evidence="1">Uncharacterized protein</fullName>
    </submittedName>
</protein>
<organism evidence="1 2">
    <name type="scientific">Trachymyrmex cornetzi</name>
    <dbReference type="NCBI Taxonomy" id="471704"/>
    <lineage>
        <taxon>Eukaryota</taxon>
        <taxon>Metazoa</taxon>
        <taxon>Ecdysozoa</taxon>
        <taxon>Arthropoda</taxon>
        <taxon>Hexapoda</taxon>
        <taxon>Insecta</taxon>
        <taxon>Pterygota</taxon>
        <taxon>Neoptera</taxon>
        <taxon>Endopterygota</taxon>
        <taxon>Hymenoptera</taxon>
        <taxon>Apocrita</taxon>
        <taxon>Aculeata</taxon>
        <taxon>Formicoidea</taxon>
        <taxon>Formicidae</taxon>
        <taxon>Myrmicinae</taxon>
        <taxon>Trachymyrmex</taxon>
    </lineage>
</organism>
<dbReference type="Proteomes" id="UP000078492">
    <property type="component" value="Unassembled WGS sequence"/>
</dbReference>
<sequence length="141" mass="16468">MVPFIPFHTEKFKRFNTRCKKRMAYQLAIKNNLPHPFCNKEAAAMDSISLPIFNGMIQYIVNRTRSRTCLAFAIAYSGRVTLILASNVIHFREIDHRNYQLYVLSRVYVRSPASSRNMNLGACRSWKIAGLFFLLRYNLEL</sequence>
<keyword evidence="2" id="KW-1185">Reference proteome</keyword>
<gene>
    <name evidence="1" type="ORF">ALC57_05861</name>
</gene>
<dbReference type="EMBL" id="KQ979388">
    <property type="protein sequence ID" value="KYN21760.1"/>
    <property type="molecule type" value="Genomic_DNA"/>
</dbReference>
<dbReference type="AlphaFoldDB" id="A0A151J9L7"/>